<name>A7NNY5_ROSCS</name>
<dbReference type="PANTHER" id="PTHR43449:SF1">
    <property type="entry name" value="POLYMERASE BETA NUCLEOTIDYLTRANSFERASE DOMAIN-CONTAINING PROTEIN"/>
    <property type="match status" value="1"/>
</dbReference>
<dbReference type="Proteomes" id="UP000000263">
    <property type="component" value="Chromosome"/>
</dbReference>
<dbReference type="Gene3D" id="3.30.460.10">
    <property type="entry name" value="Beta Polymerase, domain 2"/>
    <property type="match status" value="1"/>
</dbReference>
<dbReference type="EMBL" id="CP000804">
    <property type="protein sequence ID" value="ABU59280.1"/>
    <property type="molecule type" value="Genomic_DNA"/>
</dbReference>
<evidence type="ECO:0000313" key="3">
    <source>
        <dbReference type="Proteomes" id="UP000000263"/>
    </source>
</evidence>
<evidence type="ECO:0000259" key="1">
    <source>
        <dbReference type="Pfam" id="PF01909"/>
    </source>
</evidence>
<reference evidence="2 3" key="1">
    <citation type="submission" date="2007-08" db="EMBL/GenBank/DDBJ databases">
        <title>Complete sequence of Roseiflexus castenholzii DSM 13941.</title>
        <authorList>
            <consortium name="US DOE Joint Genome Institute"/>
            <person name="Copeland A."/>
            <person name="Lucas S."/>
            <person name="Lapidus A."/>
            <person name="Barry K."/>
            <person name="Glavina del Rio T."/>
            <person name="Dalin E."/>
            <person name="Tice H."/>
            <person name="Pitluck S."/>
            <person name="Thompson L.S."/>
            <person name="Brettin T."/>
            <person name="Bruce D."/>
            <person name="Detter J.C."/>
            <person name="Han C."/>
            <person name="Tapia R."/>
            <person name="Schmutz J."/>
            <person name="Larimer F."/>
            <person name="Land M."/>
            <person name="Hauser L."/>
            <person name="Kyrpides N."/>
            <person name="Mikhailova N."/>
            <person name="Bryant D.A."/>
            <person name="Hanada S."/>
            <person name="Tsukatani Y."/>
            <person name="Richardson P."/>
        </authorList>
    </citation>
    <scope>NUCLEOTIDE SEQUENCE [LARGE SCALE GENOMIC DNA]</scope>
    <source>
        <strain evidence="3">DSM 13941 / HLO8</strain>
    </source>
</reference>
<dbReference type="InterPro" id="IPR043519">
    <property type="entry name" value="NT_sf"/>
</dbReference>
<dbReference type="InterPro" id="IPR002934">
    <property type="entry name" value="Polymerase_NTP_transf_dom"/>
</dbReference>
<dbReference type="AlphaFoldDB" id="A7NNY5"/>
<dbReference type="KEGG" id="rca:Rcas_3226"/>
<dbReference type="SUPFAM" id="SSF81301">
    <property type="entry name" value="Nucleotidyltransferase"/>
    <property type="match status" value="1"/>
</dbReference>
<evidence type="ECO:0000313" key="2">
    <source>
        <dbReference type="EMBL" id="ABU59280.1"/>
    </source>
</evidence>
<protein>
    <submittedName>
        <fullName evidence="2">DNA polymerase beta domain protein region</fullName>
    </submittedName>
</protein>
<dbReference type="Pfam" id="PF01909">
    <property type="entry name" value="NTP_transf_2"/>
    <property type="match status" value="1"/>
</dbReference>
<dbReference type="RefSeq" id="WP_012121704.1">
    <property type="nucleotide sequence ID" value="NC_009767.1"/>
</dbReference>
<dbReference type="GO" id="GO:0016779">
    <property type="term" value="F:nucleotidyltransferase activity"/>
    <property type="evidence" value="ECO:0007669"/>
    <property type="project" value="InterPro"/>
</dbReference>
<proteinExistence type="predicted"/>
<accession>A7NNY5</accession>
<keyword evidence="3" id="KW-1185">Reference proteome</keyword>
<organism evidence="2 3">
    <name type="scientific">Roseiflexus castenholzii (strain DSM 13941 / HLO8)</name>
    <dbReference type="NCBI Taxonomy" id="383372"/>
    <lineage>
        <taxon>Bacteria</taxon>
        <taxon>Bacillati</taxon>
        <taxon>Chloroflexota</taxon>
        <taxon>Chloroflexia</taxon>
        <taxon>Chloroflexales</taxon>
        <taxon>Roseiflexineae</taxon>
        <taxon>Roseiflexaceae</taxon>
        <taxon>Roseiflexus</taxon>
    </lineage>
</organism>
<dbReference type="CDD" id="cd05403">
    <property type="entry name" value="NT_KNTase_like"/>
    <property type="match status" value="1"/>
</dbReference>
<sequence length="109" mass="12527">MKWPDAQTVERALREWAQALAEQHSSVVRVGYIGSYARGDWGVGSDVDVVLIIAQSDLPFEQRAAAWDTTSLPVPVDLLVYTLDEWQNLPRDSRFAQVVEREARWVWER</sequence>
<gene>
    <name evidence="2" type="ordered locus">Rcas_3226</name>
</gene>
<feature type="domain" description="Polymerase nucleotidyl transferase" evidence="1">
    <location>
        <begin position="14"/>
        <end position="87"/>
    </location>
</feature>
<dbReference type="OrthoDB" id="9813766at2"/>
<dbReference type="STRING" id="383372.Rcas_3226"/>
<dbReference type="eggNOG" id="COG1708">
    <property type="taxonomic scope" value="Bacteria"/>
</dbReference>
<dbReference type="PANTHER" id="PTHR43449">
    <property type="entry name" value="NUCLEOTIDYLTRANSFERASE"/>
    <property type="match status" value="1"/>
</dbReference>
<dbReference type="HOGENOM" id="CLU_130257_9_2_0"/>